<dbReference type="InterPro" id="IPR039218">
    <property type="entry name" value="REM_fam"/>
</dbReference>
<feature type="domain" description="TF-B3" evidence="8">
    <location>
        <begin position="191"/>
        <end position="286"/>
    </location>
</feature>
<comment type="caution">
    <text evidence="9">The sequence shown here is derived from an EMBL/GenBank/DDBJ whole genome shotgun (WGS) entry which is preliminary data.</text>
</comment>
<dbReference type="Proteomes" id="UP001177140">
    <property type="component" value="Unassembled WGS sequence"/>
</dbReference>
<proteinExistence type="predicted"/>
<evidence type="ECO:0000256" key="4">
    <source>
        <dbReference type="ARBA" id="ARBA00023125"/>
    </source>
</evidence>
<dbReference type="InterPro" id="IPR015300">
    <property type="entry name" value="DNA-bd_pseudobarrel_sf"/>
</dbReference>
<reference evidence="9" key="1">
    <citation type="submission" date="2022-03" db="EMBL/GenBank/DDBJ databases">
        <title>A functionally conserved STORR gene fusion in Papaver species that diverged 16.8 million years ago.</title>
        <authorList>
            <person name="Catania T."/>
        </authorList>
    </citation>
    <scope>NUCLEOTIDE SEQUENCE</scope>
    <source>
        <strain evidence="9">S-191538</strain>
    </source>
</reference>
<feature type="region of interest" description="Disordered" evidence="7">
    <location>
        <begin position="149"/>
        <end position="177"/>
    </location>
</feature>
<evidence type="ECO:0000256" key="2">
    <source>
        <dbReference type="ARBA" id="ARBA00022737"/>
    </source>
</evidence>
<name>A0AA41VWJ2_PAPNU</name>
<dbReference type="GO" id="GO:0005634">
    <property type="term" value="C:nucleus"/>
    <property type="evidence" value="ECO:0007669"/>
    <property type="project" value="UniProtKB-SubCell"/>
</dbReference>
<evidence type="ECO:0000256" key="7">
    <source>
        <dbReference type="SAM" id="MobiDB-lite"/>
    </source>
</evidence>
<sequence>MGKYGENIGVSSSASRQRNHHFFKVFMPDDSTLHLKLPVAFINKLEQDLPGKVVLRDSIGKLWTVKVVKSGNDYFFQNGWENFVNRYSLQFGNFIVFNYHGNSVFHVSVFDGSECERDDTIVGSVTGDENPSLGEDACELEISESLSQSLSDSSENSSEKCLSDGSESSGSKGVKLEETNVIPNSYDDPEKAQFTATVNKRRPYVMHIPKQLVTDHGLELNCDMIIRVQSGKKWPVKVYEESGKRYVIRRGWHDFKTENKMKHGDKCILEFKKGRGGKTSNVINAYPWPVKPKRGK</sequence>
<comment type="subcellular location">
    <subcellularLocation>
        <location evidence="1">Nucleus</location>
    </subcellularLocation>
</comment>
<dbReference type="Pfam" id="PF02362">
    <property type="entry name" value="B3"/>
    <property type="match status" value="2"/>
</dbReference>
<protein>
    <recommendedName>
        <fullName evidence="8">TF-B3 domain-containing protein</fullName>
    </recommendedName>
</protein>
<evidence type="ECO:0000259" key="8">
    <source>
        <dbReference type="PROSITE" id="PS50863"/>
    </source>
</evidence>
<dbReference type="SUPFAM" id="SSF101936">
    <property type="entry name" value="DNA-binding pseudobarrel domain"/>
    <property type="match status" value="2"/>
</dbReference>
<dbReference type="InterPro" id="IPR003340">
    <property type="entry name" value="B3_DNA-bd"/>
</dbReference>
<keyword evidence="2" id="KW-0677">Repeat</keyword>
<gene>
    <name evidence="9" type="ORF">MKW94_020207</name>
</gene>
<keyword evidence="6" id="KW-0539">Nucleus</keyword>
<dbReference type="PROSITE" id="PS50863">
    <property type="entry name" value="B3"/>
    <property type="match status" value="2"/>
</dbReference>
<evidence type="ECO:0000256" key="3">
    <source>
        <dbReference type="ARBA" id="ARBA00023015"/>
    </source>
</evidence>
<dbReference type="Gene3D" id="2.40.330.10">
    <property type="entry name" value="DNA-binding pseudobarrel domain"/>
    <property type="match status" value="2"/>
</dbReference>
<dbReference type="CDD" id="cd10017">
    <property type="entry name" value="B3_DNA"/>
    <property type="match status" value="2"/>
</dbReference>
<organism evidence="9 10">
    <name type="scientific">Papaver nudicaule</name>
    <name type="common">Iceland poppy</name>
    <dbReference type="NCBI Taxonomy" id="74823"/>
    <lineage>
        <taxon>Eukaryota</taxon>
        <taxon>Viridiplantae</taxon>
        <taxon>Streptophyta</taxon>
        <taxon>Embryophyta</taxon>
        <taxon>Tracheophyta</taxon>
        <taxon>Spermatophyta</taxon>
        <taxon>Magnoliopsida</taxon>
        <taxon>Ranunculales</taxon>
        <taxon>Papaveraceae</taxon>
        <taxon>Papaveroideae</taxon>
        <taxon>Papaver</taxon>
    </lineage>
</organism>
<dbReference type="PANTHER" id="PTHR31674">
    <property type="entry name" value="B3 DOMAIN-CONTAINING PROTEIN REM-LIKE 3-RELATED"/>
    <property type="match status" value="1"/>
</dbReference>
<evidence type="ECO:0000256" key="1">
    <source>
        <dbReference type="ARBA" id="ARBA00004123"/>
    </source>
</evidence>
<keyword evidence="4" id="KW-0238">DNA-binding</keyword>
<dbReference type="GO" id="GO:0003677">
    <property type="term" value="F:DNA binding"/>
    <property type="evidence" value="ECO:0007669"/>
    <property type="project" value="UniProtKB-KW"/>
</dbReference>
<keyword evidence="10" id="KW-1185">Reference proteome</keyword>
<feature type="domain" description="TF-B3" evidence="8">
    <location>
        <begin position="20"/>
        <end position="113"/>
    </location>
</feature>
<evidence type="ECO:0000256" key="5">
    <source>
        <dbReference type="ARBA" id="ARBA00023163"/>
    </source>
</evidence>
<accession>A0AA41VWJ2</accession>
<dbReference type="AlphaFoldDB" id="A0AA41VWJ2"/>
<dbReference type="SMART" id="SM01019">
    <property type="entry name" value="B3"/>
    <property type="match status" value="2"/>
</dbReference>
<keyword evidence="3" id="KW-0805">Transcription regulation</keyword>
<dbReference type="PANTHER" id="PTHR31674:SF62">
    <property type="entry name" value="B3 DOMAIN-CONTAINING PROTEIN REM14-RELATED"/>
    <property type="match status" value="1"/>
</dbReference>
<evidence type="ECO:0000313" key="9">
    <source>
        <dbReference type="EMBL" id="MCL7048787.1"/>
    </source>
</evidence>
<evidence type="ECO:0000256" key="6">
    <source>
        <dbReference type="ARBA" id="ARBA00023242"/>
    </source>
</evidence>
<keyword evidence="5" id="KW-0804">Transcription</keyword>
<dbReference type="EMBL" id="JAJJMA010308259">
    <property type="protein sequence ID" value="MCL7048787.1"/>
    <property type="molecule type" value="Genomic_DNA"/>
</dbReference>
<evidence type="ECO:0000313" key="10">
    <source>
        <dbReference type="Proteomes" id="UP001177140"/>
    </source>
</evidence>